<feature type="region of interest" description="Disordered" evidence="1">
    <location>
        <begin position="31"/>
        <end position="58"/>
    </location>
</feature>
<feature type="compositionally biased region" description="Basic and acidic residues" evidence="1">
    <location>
        <begin position="38"/>
        <end position="58"/>
    </location>
</feature>
<sequence>MKMNKKKINFRAFGIALIAGCTLVISGCAGSSGGEQPAPKKENQVKKQEKEPKDELQRDKEMRAEMNEKFKDADKVIHQFIVAYFEGDLDILESIFLSGGAGDEKQKGNGRQSLEAQNNGPFDENVDEYYFVRYSSEYDEFEKLYYQTYVYKHGAMAAVSTNVALVKDESGQWKVENYGLSSSEVFPQGIEKHGGTVSTLYFDGEGNLTKND</sequence>
<keyword evidence="2" id="KW-0732">Signal</keyword>
<evidence type="ECO:0000313" key="3">
    <source>
        <dbReference type="EMBL" id="RST57379.1"/>
    </source>
</evidence>
<evidence type="ECO:0000313" key="4">
    <source>
        <dbReference type="Proteomes" id="UP000287296"/>
    </source>
</evidence>
<dbReference type="Proteomes" id="UP000287296">
    <property type="component" value="Unassembled WGS sequence"/>
</dbReference>
<organism evidence="3 4">
    <name type="scientific">Siminovitchia terrae</name>
    <name type="common">Bacillus terrae</name>
    <dbReference type="NCBI Taxonomy" id="1914933"/>
    <lineage>
        <taxon>Bacteria</taxon>
        <taxon>Bacillati</taxon>
        <taxon>Bacillota</taxon>
        <taxon>Bacilli</taxon>
        <taxon>Bacillales</taxon>
        <taxon>Bacillaceae</taxon>
        <taxon>Siminovitchia</taxon>
    </lineage>
</organism>
<dbReference type="RefSeq" id="WP_120118564.1">
    <property type="nucleotide sequence ID" value="NZ_QYTW02000035.1"/>
</dbReference>
<protein>
    <submittedName>
        <fullName evidence="3">Uncharacterized protein</fullName>
    </submittedName>
</protein>
<dbReference type="OrthoDB" id="9874206at2"/>
<accession>A0A429X1L3</accession>
<name>A0A429X1L3_SIMTE</name>
<proteinExistence type="predicted"/>
<feature type="signal peptide" evidence="2">
    <location>
        <begin position="1"/>
        <end position="31"/>
    </location>
</feature>
<comment type="caution">
    <text evidence="3">The sequence shown here is derived from an EMBL/GenBank/DDBJ whole genome shotgun (WGS) entry which is preliminary data.</text>
</comment>
<gene>
    <name evidence="3" type="ORF">D5F11_022995</name>
</gene>
<dbReference type="PROSITE" id="PS51257">
    <property type="entry name" value="PROKAR_LIPOPROTEIN"/>
    <property type="match status" value="1"/>
</dbReference>
<dbReference type="EMBL" id="QYTW02000035">
    <property type="protein sequence ID" value="RST57379.1"/>
    <property type="molecule type" value="Genomic_DNA"/>
</dbReference>
<evidence type="ECO:0000256" key="2">
    <source>
        <dbReference type="SAM" id="SignalP"/>
    </source>
</evidence>
<dbReference type="AlphaFoldDB" id="A0A429X1L3"/>
<evidence type="ECO:0000256" key="1">
    <source>
        <dbReference type="SAM" id="MobiDB-lite"/>
    </source>
</evidence>
<feature type="chain" id="PRO_5039216767" evidence="2">
    <location>
        <begin position="32"/>
        <end position="212"/>
    </location>
</feature>
<reference evidence="3 4" key="1">
    <citation type="submission" date="2018-12" db="EMBL/GenBank/DDBJ databases">
        <authorList>
            <person name="Sun L."/>
            <person name="Chen Z."/>
        </authorList>
    </citation>
    <scope>NUCLEOTIDE SEQUENCE [LARGE SCALE GENOMIC DNA]</scope>
    <source>
        <strain evidence="3 4">LMG 29736</strain>
    </source>
</reference>